<dbReference type="GO" id="GO:0003677">
    <property type="term" value="F:DNA binding"/>
    <property type="evidence" value="ECO:0007669"/>
    <property type="project" value="TreeGrafter"/>
</dbReference>
<dbReference type="Pfam" id="PF00875">
    <property type="entry name" value="DNA_photolyase"/>
    <property type="match status" value="1"/>
</dbReference>
<sequence length="397" mass="44490">MRTVVMLFTRDLRVRDNPALSLACTTADRVVPLFVRDPALSVPPNRERFLLESLADLRESLRGKGGDLVIRHGDPVAETVKMARQVDATGVAMMADVSAYARARQRGLESERLMVKALPGVTVVPAGEIKPTTGGDQYKVFTPYFRAWQSHRWRSIAPTPKRIAVPEGLSAGQIEALPSVPEWTGGETAALKRLKKWRPLSDGYAEHHDDLAGDRTSRLSPYLHFGCLSPLELATAGLHDAFVRQLCWRDFYHQLLATFPAMARKAYRAGAVEQWHDDEEALQAWQTGHTGVDIVDAGMRQLLAQGWMHNRARLITASYLTKSMGLDWRAGADWFMRHLVDADVANNYGNWQWVAGTGTDTKPYRKFSPARQAQRFDAEGQYVKRWLGFDPPIRGKG</sequence>
<dbReference type="PROSITE" id="PS51645">
    <property type="entry name" value="PHR_CRY_ALPHA_BETA"/>
    <property type="match status" value="1"/>
</dbReference>
<dbReference type="PRINTS" id="PR00147">
    <property type="entry name" value="DNAPHOTLYASE"/>
</dbReference>
<organism evidence="7 8">
    <name type="scientific">Rhizocola hellebori</name>
    <dbReference type="NCBI Taxonomy" id="1392758"/>
    <lineage>
        <taxon>Bacteria</taxon>
        <taxon>Bacillati</taxon>
        <taxon>Actinomycetota</taxon>
        <taxon>Actinomycetes</taxon>
        <taxon>Micromonosporales</taxon>
        <taxon>Micromonosporaceae</taxon>
        <taxon>Rhizocola</taxon>
    </lineage>
</organism>
<dbReference type="Pfam" id="PF03441">
    <property type="entry name" value="FAD_binding_7"/>
    <property type="match status" value="1"/>
</dbReference>
<dbReference type="Gene3D" id="3.40.50.620">
    <property type="entry name" value="HUPs"/>
    <property type="match status" value="1"/>
</dbReference>
<evidence type="ECO:0000313" key="7">
    <source>
        <dbReference type="EMBL" id="GIH11093.1"/>
    </source>
</evidence>
<dbReference type="GO" id="GO:0071949">
    <property type="term" value="F:FAD binding"/>
    <property type="evidence" value="ECO:0007669"/>
    <property type="project" value="TreeGrafter"/>
</dbReference>
<evidence type="ECO:0000256" key="1">
    <source>
        <dbReference type="ARBA" id="ARBA00022630"/>
    </source>
</evidence>
<feature type="site" description="Electron transfer via tryptophanyl radical" evidence="4">
    <location>
        <position position="275"/>
    </location>
</feature>
<comment type="cofactor">
    <cofactor evidence="3">
        <name>FAD</name>
        <dbReference type="ChEBI" id="CHEBI:57692"/>
    </cofactor>
    <text evidence="3">Binds 1 FAD per subunit.</text>
</comment>
<dbReference type="RefSeq" id="WP_203914814.1">
    <property type="nucleotide sequence ID" value="NZ_BONY01000119.1"/>
</dbReference>
<evidence type="ECO:0000256" key="5">
    <source>
        <dbReference type="RuleBase" id="RU004182"/>
    </source>
</evidence>
<dbReference type="AlphaFoldDB" id="A0A8J3QKJ1"/>
<feature type="binding site" evidence="3">
    <location>
        <begin position="216"/>
        <end position="220"/>
    </location>
    <ligand>
        <name>FAD</name>
        <dbReference type="ChEBI" id="CHEBI:57692"/>
    </ligand>
</feature>
<dbReference type="Gene3D" id="1.10.579.10">
    <property type="entry name" value="DNA Cyclobutane Dipyrimidine Photolyase, subunit A, domain 3"/>
    <property type="match status" value="1"/>
</dbReference>
<dbReference type="InterPro" id="IPR014729">
    <property type="entry name" value="Rossmann-like_a/b/a_fold"/>
</dbReference>
<feature type="binding site" evidence="3">
    <location>
        <begin position="341"/>
        <end position="343"/>
    </location>
    <ligand>
        <name>FAD</name>
        <dbReference type="ChEBI" id="CHEBI:57692"/>
    </ligand>
</feature>
<name>A0A8J3QKJ1_9ACTN</name>
<dbReference type="InterPro" id="IPR036155">
    <property type="entry name" value="Crypto/Photolyase_N_sf"/>
</dbReference>
<accession>A0A8J3QKJ1</accession>
<feature type="binding site" evidence="3">
    <location>
        <position position="204"/>
    </location>
    <ligand>
        <name>FAD</name>
        <dbReference type="ChEBI" id="CHEBI:57692"/>
    </ligand>
</feature>
<dbReference type="GO" id="GO:0009416">
    <property type="term" value="P:response to light stimulus"/>
    <property type="evidence" value="ECO:0007669"/>
    <property type="project" value="TreeGrafter"/>
</dbReference>
<dbReference type="InterPro" id="IPR005101">
    <property type="entry name" value="Cryptochr/Photolyase_FAD-bd"/>
</dbReference>
<dbReference type="SUPFAM" id="SSF48173">
    <property type="entry name" value="Cryptochrome/photolyase FAD-binding domain"/>
    <property type="match status" value="1"/>
</dbReference>
<dbReference type="PANTHER" id="PTHR11455">
    <property type="entry name" value="CRYPTOCHROME"/>
    <property type="match status" value="1"/>
</dbReference>
<feature type="binding site" evidence="3">
    <location>
        <begin position="245"/>
        <end position="252"/>
    </location>
    <ligand>
        <name>FAD</name>
        <dbReference type="ChEBI" id="CHEBI:57692"/>
    </ligand>
</feature>
<dbReference type="Gene3D" id="1.25.40.80">
    <property type="match status" value="1"/>
</dbReference>
<keyword evidence="5" id="KW-0157">Chromophore</keyword>
<comment type="similarity">
    <text evidence="5">Belongs to the DNA photolyase family.</text>
</comment>
<keyword evidence="8" id="KW-1185">Reference proteome</keyword>
<dbReference type="SUPFAM" id="SSF52425">
    <property type="entry name" value="Cryptochrome/photolyase, N-terminal domain"/>
    <property type="match status" value="1"/>
</dbReference>
<comment type="caution">
    <text evidence="7">The sequence shown here is derived from an EMBL/GenBank/DDBJ whole genome shotgun (WGS) entry which is preliminary data.</text>
</comment>
<keyword evidence="1 3" id="KW-0285">Flavoprotein</keyword>
<evidence type="ECO:0000256" key="4">
    <source>
        <dbReference type="PIRSR" id="PIRSR602081-2"/>
    </source>
</evidence>
<dbReference type="Proteomes" id="UP000612899">
    <property type="component" value="Unassembled WGS sequence"/>
</dbReference>
<dbReference type="EMBL" id="BONY01000119">
    <property type="protein sequence ID" value="GIH11093.1"/>
    <property type="molecule type" value="Genomic_DNA"/>
</dbReference>
<dbReference type="InterPro" id="IPR006050">
    <property type="entry name" value="DNA_photolyase_N"/>
</dbReference>
<evidence type="ECO:0000313" key="8">
    <source>
        <dbReference type="Proteomes" id="UP000612899"/>
    </source>
</evidence>
<evidence type="ECO:0000256" key="2">
    <source>
        <dbReference type="ARBA" id="ARBA00022827"/>
    </source>
</evidence>
<dbReference type="PANTHER" id="PTHR11455:SF9">
    <property type="entry name" value="CRYPTOCHROME CIRCADIAN CLOCK 5 ISOFORM X1"/>
    <property type="match status" value="1"/>
</dbReference>
<gene>
    <name evidence="7" type="ORF">Rhe02_91600</name>
</gene>
<protein>
    <submittedName>
        <fullName evidence="7">Deoxyribodipyrimidine photo-lyase</fullName>
    </submittedName>
</protein>
<feature type="site" description="Electron transfer via tryptophanyl radical" evidence="4">
    <location>
        <position position="351"/>
    </location>
</feature>
<dbReference type="InterPro" id="IPR002081">
    <property type="entry name" value="Cryptochrome/DNA_photolyase_1"/>
</dbReference>
<feature type="domain" description="Photolyase/cryptochrome alpha/beta" evidence="6">
    <location>
        <begin position="2"/>
        <end position="123"/>
    </location>
</feature>
<feature type="binding site" evidence="3">
    <location>
        <position position="242"/>
    </location>
    <ligand>
        <name>FAD</name>
        <dbReference type="ChEBI" id="CHEBI:57692"/>
    </ligand>
</feature>
<reference evidence="7" key="1">
    <citation type="submission" date="2021-01" db="EMBL/GenBank/DDBJ databases">
        <title>Whole genome shotgun sequence of Rhizocola hellebori NBRC 109834.</title>
        <authorList>
            <person name="Komaki H."/>
            <person name="Tamura T."/>
        </authorList>
    </citation>
    <scope>NUCLEOTIDE SEQUENCE</scope>
    <source>
        <strain evidence="7">NBRC 109834</strain>
    </source>
</reference>
<dbReference type="InterPro" id="IPR036134">
    <property type="entry name" value="Crypto/Photolyase_FAD-like_sf"/>
</dbReference>
<feature type="site" description="Electron transfer via tryptophanyl radical" evidence="4">
    <location>
        <position position="328"/>
    </location>
</feature>
<evidence type="ECO:0000256" key="3">
    <source>
        <dbReference type="PIRSR" id="PIRSR602081-1"/>
    </source>
</evidence>
<proteinExistence type="inferred from homology"/>
<dbReference type="GO" id="GO:0003904">
    <property type="term" value="F:deoxyribodipyrimidine photo-lyase activity"/>
    <property type="evidence" value="ECO:0007669"/>
    <property type="project" value="TreeGrafter"/>
</dbReference>
<keyword evidence="2 3" id="KW-0274">FAD</keyword>
<evidence type="ECO:0000259" key="6">
    <source>
        <dbReference type="PROSITE" id="PS51645"/>
    </source>
</evidence>